<evidence type="ECO:0000313" key="4">
    <source>
        <dbReference type="Proteomes" id="UP001454086"/>
    </source>
</evidence>
<dbReference type="Pfam" id="PF04909">
    <property type="entry name" value="Amidohydro_2"/>
    <property type="match status" value="1"/>
</dbReference>
<dbReference type="PANTHER" id="PTHR21240">
    <property type="entry name" value="2-AMINO-3-CARBOXYLMUCONATE-6-SEMIALDEHYDE DECARBOXYLASE"/>
    <property type="match status" value="1"/>
</dbReference>
<dbReference type="InterPro" id="IPR032466">
    <property type="entry name" value="Metal_Hydrolase"/>
</dbReference>
<dbReference type="SUPFAM" id="SSF51556">
    <property type="entry name" value="Metallo-dependent hydrolases"/>
    <property type="match status" value="1"/>
</dbReference>
<dbReference type="EMBL" id="JBBMFM010000050">
    <property type="protein sequence ID" value="MEQ2426089.1"/>
    <property type="molecule type" value="Genomic_DNA"/>
</dbReference>
<protein>
    <submittedName>
        <fullName evidence="3">Amidohydrolase family protein</fullName>
    </submittedName>
</protein>
<dbReference type="InterPro" id="IPR032465">
    <property type="entry name" value="ACMSD"/>
</dbReference>
<reference evidence="3 4" key="1">
    <citation type="submission" date="2024-03" db="EMBL/GenBank/DDBJ databases">
        <title>Human intestinal bacterial collection.</title>
        <authorList>
            <person name="Pauvert C."/>
            <person name="Hitch T.C.A."/>
            <person name="Clavel T."/>
        </authorList>
    </citation>
    <scope>NUCLEOTIDE SEQUENCE [LARGE SCALE GENOMIC DNA]</scope>
    <source>
        <strain evidence="3 4">CLA-SR-H021</strain>
    </source>
</reference>
<dbReference type="PANTHER" id="PTHR21240:SF28">
    <property type="entry name" value="ISO-OROTATE DECARBOXYLASE (EUROFUNG)"/>
    <property type="match status" value="1"/>
</dbReference>
<proteinExistence type="predicted"/>
<dbReference type="Gene3D" id="3.20.20.140">
    <property type="entry name" value="Metal-dependent hydrolases"/>
    <property type="match status" value="1"/>
</dbReference>
<accession>A0ABV1DAC1</accession>
<evidence type="ECO:0000256" key="1">
    <source>
        <dbReference type="ARBA" id="ARBA00023239"/>
    </source>
</evidence>
<feature type="domain" description="Amidohydrolase-related" evidence="2">
    <location>
        <begin position="60"/>
        <end position="343"/>
    </location>
</feature>
<gene>
    <name evidence="3" type="ORF">WMQ36_14025</name>
</gene>
<comment type="caution">
    <text evidence="3">The sequence shown here is derived from an EMBL/GenBank/DDBJ whole genome shotgun (WGS) entry which is preliminary data.</text>
</comment>
<keyword evidence="4" id="KW-1185">Reference proteome</keyword>
<evidence type="ECO:0000259" key="2">
    <source>
        <dbReference type="Pfam" id="PF04909"/>
    </source>
</evidence>
<evidence type="ECO:0000313" key="3">
    <source>
        <dbReference type="EMBL" id="MEQ2426089.1"/>
    </source>
</evidence>
<name>A0ABV1DAC1_9FIRM</name>
<sequence>MVIDANVYWFPEQVFKDDRLLQTFLADIPRAYGTLGRVRDNDGRKEIVIERPAGCPGVNYAEGDYDFDTQLADMDRAGIDRAVMKVPCCHEWMGLDMARLFNDGMADYGVRSHGRLVPLAVIPPFGGEASLRELERCHEELGMKGVQMSAHYGELYLDDEAFAPLFERLEAYGMTVYVHHTPLPVDHGSLLAYNNLRRSYGRCADQMTAVCREMMSGMFGKYPHVKMVHSMLGGGFFAFRNMMVPARSVGKDEVRRFEDNGDEMERYLSENLFFETSHAQPWGREALEGAVRVLGSDHIIYGSSYPVRMEWLTDGPDFIRSLDISGEEKEDILWRNAVRLYGIEGC</sequence>
<dbReference type="RefSeq" id="WP_008717919.1">
    <property type="nucleotide sequence ID" value="NZ_JAJFDX010000001.1"/>
</dbReference>
<keyword evidence="1" id="KW-0456">Lyase</keyword>
<dbReference type="InterPro" id="IPR006680">
    <property type="entry name" value="Amidohydro-rel"/>
</dbReference>
<dbReference type="Proteomes" id="UP001454086">
    <property type="component" value="Unassembled WGS sequence"/>
</dbReference>
<organism evidence="3 4">
    <name type="scientific">Enterocloster hominis</name>
    <name type="common">ex Hitch et al. 2024</name>
    <dbReference type="NCBI Taxonomy" id="1917870"/>
    <lineage>
        <taxon>Bacteria</taxon>
        <taxon>Bacillati</taxon>
        <taxon>Bacillota</taxon>
        <taxon>Clostridia</taxon>
        <taxon>Lachnospirales</taxon>
        <taxon>Lachnospiraceae</taxon>
        <taxon>Enterocloster</taxon>
    </lineage>
</organism>